<dbReference type="EMBL" id="JBEYBR010000004">
    <property type="protein sequence ID" value="MEU2120839.1"/>
    <property type="molecule type" value="Genomic_DNA"/>
</dbReference>
<accession>A0ABV2X4L2</accession>
<dbReference type="Proteomes" id="UP001550535">
    <property type="component" value="Unassembled WGS sequence"/>
</dbReference>
<keyword evidence="2" id="KW-1185">Reference proteome</keyword>
<proteinExistence type="predicted"/>
<name>A0ABV2X4L2_9NOCA</name>
<evidence type="ECO:0000313" key="2">
    <source>
        <dbReference type="Proteomes" id="UP001550535"/>
    </source>
</evidence>
<evidence type="ECO:0000313" key="1">
    <source>
        <dbReference type="EMBL" id="MEU2120839.1"/>
    </source>
</evidence>
<protein>
    <submittedName>
        <fullName evidence="1">Uncharacterized protein</fullName>
    </submittedName>
</protein>
<gene>
    <name evidence="1" type="ORF">ABZ507_03320</name>
</gene>
<dbReference type="RefSeq" id="WP_063025152.1">
    <property type="nucleotide sequence ID" value="NZ_JBEYBR010000004.1"/>
</dbReference>
<comment type="caution">
    <text evidence="1">The sequence shown here is derived from an EMBL/GenBank/DDBJ whole genome shotgun (WGS) entry which is preliminary data.</text>
</comment>
<reference evidence="1 2" key="1">
    <citation type="submission" date="2024-06" db="EMBL/GenBank/DDBJ databases">
        <title>The Natural Products Discovery Center: Release of the First 8490 Sequenced Strains for Exploring Actinobacteria Biosynthetic Diversity.</title>
        <authorList>
            <person name="Kalkreuter E."/>
            <person name="Kautsar S.A."/>
            <person name="Yang D."/>
            <person name="Bader C.D."/>
            <person name="Teijaro C.N."/>
            <person name="Fluegel L."/>
            <person name="Davis C.M."/>
            <person name="Simpson J.R."/>
            <person name="Lauterbach L."/>
            <person name="Steele A.D."/>
            <person name="Gui C."/>
            <person name="Meng S."/>
            <person name="Li G."/>
            <person name="Viehrig K."/>
            <person name="Ye F."/>
            <person name="Su P."/>
            <person name="Kiefer A.F."/>
            <person name="Nichols A."/>
            <person name="Cepeda A.J."/>
            <person name="Yan W."/>
            <person name="Fan B."/>
            <person name="Jiang Y."/>
            <person name="Adhikari A."/>
            <person name="Zheng C.-J."/>
            <person name="Schuster L."/>
            <person name="Cowan T.M."/>
            <person name="Smanski M.J."/>
            <person name="Chevrette M.G."/>
            <person name="De Carvalho L.P.S."/>
            <person name="Shen B."/>
        </authorList>
    </citation>
    <scope>NUCLEOTIDE SEQUENCE [LARGE SCALE GENOMIC DNA]</scope>
    <source>
        <strain evidence="1 2">NPDC019434</strain>
    </source>
</reference>
<organism evidence="1 2">
    <name type="scientific">Nocardia niwae</name>
    <dbReference type="NCBI Taxonomy" id="626084"/>
    <lineage>
        <taxon>Bacteria</taxon>
        <taxon>Bacillati</taxon>
        <taxon>Actinomycetota</taxon>
        <taxon>Actinomycetes</taxon>
        <taxon>Mycobacteriales</taxon>
        <taxon>Nocardiaceae</taxon>
        <taxon>Nocardia</taxon>
    </lineage>
</organism>
<sequence length="97" mass="11246">MELAHRQMRLHRECRVDRCAWKWVAYYTLVRRGRIVPQQLSPRERAHRRGIAFPMVRADHPAQADGAPEPRTFQQVLQGLSKLAEDLRAGSGDGCRR</sequence>